<dbReference type="InterPro" id="IPR003959">
    <property type="entry name" value="ATPase_AAA_core"/>
</dbReference>
<dbReference type="Pfam" id="PF17862">
    <property type="entry name" value="AAA_lid_3"/>
    <property type="match status" value="1"/>
</dbReference>
<feature type="region of interest" description="Disordered" evidence="14">
    <location>
        <begin position="1521"/>
        <end position="1558"/>
    </location>
</feature>
<reference evidence="16 17" key="1">
    <citation type="journal article" date="2022" name="Front. Cell. Infect. Microbiol.">
        <title>The Genomes of Two Strains of Taenia crassiceps the Animal Model for the Study of Human Cysticercosis.</title>
        <authorList>
            <person name="Bobes R.J."/>
            <person name="Estrada K."/>
            <person name="Rios-Valencia D.G."/>
            <person name="Calderon-Gallegos A."/>
            <person name="de la Torre P."/>
            <person name="Carrero J.C."/>
            <person name="Sanchez-Flores A."/>
            <person name="Laclette J.P."/>
        </authorList>
    </citation>
    <scope>NUCLEOTIDE SEQUENCE [LARGE SCALE GENOMIC DNA]</scope>
    <source>
        <strain evidence="16">WFUcys</strain>
    </source>
</reference>
<dbReference type="PANTHER" id="PTHR43655">
    <property type="entry name" value="ATP-DEPENDENT PROTEASE"/>
    <property type="match status" value="1"/>
</dbReference>
<dbReference type="PROSITE" id="PS00674">
    <property type="entry name" value="AAA"/>
    <property type="match status" value="1"/>
</dbReference>
<organism evidence="16 17">
    <name type="scientific">Taenia crassiceps</name>
    <dbReference type="NCBI Taxonomy" id="6207"/>
    <lineage>
        <taxon>Eukaryota</taxon>
        <taxon>Metazoa</taxon>
        <taxon>Spiralia</taxon>
        <taxon>Lophotrochozoa</taxon>
        <taxon>Platyhelminthes</taxon>
        <taxon>Cestoda</taxon>
        <taxon>Eucestoda</taxon>
        <taxon>Cyclophyllidea</taxon>
        <taxon>Taeniidae</taxon>
        <taxon>Taenia</taxon>
    </lineage>
</organism>
<feature type="region of interest" description="Disordered" evidence="14">
    <location>
        <begin position="1597"/>
        <end position="1636"/>
    </location>
</feature>
<dbReference type="InterPro" id="IPR041569">
    <property type="entry name" value="AAA_lid_3"/>
</dbReference>
<evidence type="ECO:0000256" key="11">
    <source>
        <dbReference type="ARBA" id="ARBA00023117"/>
    </source>
</evidence>
<dbReference type="InterPro" id="IPR036322">
    <property type="entry name" value="WD40_repeat_dom_sf"/>
</dbReference>
<keyword evidence="8" id="KW-0862">Zinc</keyword>
<dbReference type="SMART" id="SM00382">
    <property type="entry name" value="AAA"/>
    <property type="match status" value="1"/>
</dbReference>
<comment type="similarity">
    <text evidence="2">In the C-terminal section; belongs to the peptidase M41 family.</text>
</comment>
<feature type="compositionally biased region" description="Acidic residues" evidence="14">
    <location>
        <begin position="794"/>
        <end position="806"/>
    </location>
</feature>
<dbReference type="Gene3D" id="1.20.58.760">
    <property type="entry name" value="Peptidase M41"/>
    <property type="match status" value="1"/>
</dbReference>
<feature type="region of interest" description="Disordered" evidence="14">
    <location>
        <begin position="777"/>
        <end position="889"/>
    </location>
</feature>
<evidence type="ECO:0000256" key="4">
    <source>
        <dbReference type="ARBA" id="ARBA00022670"/>
    </source>
</evidence>
<dbReference type="InterPro" id="IPR057451">
    <property type="entry name" value="BRWD/PHIP_AD"/>
</dbReference>
<dbReference type="Pfam" id="PF00439">
    <property type="entry name" value="Bromodomain"/>
    <property type="match status" value="2"/>
</dbReference>
<dbReference type="InterPro" id="IPR003593">
    <property type="entry name" value="AAA+_ATPase"/>
</dbReference>
<keyword evidence="17" id="KW-1185">Reference proteome</keyword>
<evidence type="ECO:0000256" key="13">
    <source>
        <dbReference type="PROSITE-ProRule" id="PRU00221"/>
    </source>
</evidence>
<feature type="domain" description="Bromo" evidence="15">
    <location>
        <begin position="1411"/>
        <end position="1481"/>
    </location>
</feature>
<dbReference type="SUPFAM" id="SSF52540">
    <property type="entry name" value="P-loop containing nucleoside triphosphate hydrolases"/>
    <property type="match status" value="1"/>
</dbReference>
<keyword evidence="7" id="KW-0378">Hydrolase</keyword>
<evidence type="ECO:0000256" key="12">
    <source>
        <dbReference type="PROSITE-ProRule" id="PRU00035"/>
    </source>
</evidence>
<dbReference type="EMBL" id="JAKROA010000022">
    <property type="protein sequence ID" value="KAL5102916.1"/>
    <property type="molecule type" value="Genomic_DNA"/>
</dbReference>
<proteinExistence type="inferred from homology"/>
<feature type="repeat" description="WD" evidence="13">
    <location>
        <begin position="38"/>
        <end position="73"/>
    </location>
</feature>
<dbReference type="InterPro" id="IPR015943">
    <property type="entry name" value="WD40/YVTN_repeat-like_dom_sf"/>
</dbReference>
<dbReference type="Gene3D" id="3.40.50.300">
    <property type="entry name" value="P-loop containing nucleotide triphosphate hydrolases"/>
    <property type="match status" value="1"/>
</dbReference>
<dbReference type="SMART" id="SM00320">
    <property type="entry name" value="WD40"/>
    <property type="match status" value="7"/>
</dbReference>
<comment type="similarity">
    <text evidence="3">In the N-terminal section; belongs to the AAA ATPase family.</text>
</comment>
<evidence type="ECO:0000256" key="14">
    <source>
        <dbReference type="SAM" id="MobiDB-lite"/>
    </source>
</evidence>
<dbReference type="InterPro" id="IPR003960">
    <property type="entry name" value="ATPase_AAA_CS"/>
</dbReference>
<evidence type="ECO:0000256" key="8">
    <source>
        <dbReference type="ARBA" id="ARBA00022833"/>
    </source>
</evidence>
<evidence type="ECO:0000256" key="5">
    <source>
        <dbReference type="ARBA" id="ARBA00022723"/>
    </source>
</evidence>
<keyword evidence="11 12" id="KW-0103">Bromodomain</keyword>
<feature type="compositionally biased region" description="Basic residues" evidence="14">
    <location>
        <begin position="822"/>
        <end position="837"/>
    </location>
</feature>
<dbReference type="PROSITE" id="PS50294">
    <property type="entry name" value="WD_REPEATS_REGION"/>
    <property type="match status" value="2"/>
</dbReference>
<feature type="repeat" description="WD" evidence="13">
    <location>
        <begin position="87"/>
        <end position="128"/>
    </location>
</feature>
<dbReference type="Gene3D" id="1.20.920.10">
    <property type="entry name" value="Bromodomain-like"/>
    <property type="match status" value="2"/>
</dbReference>
<keyword evidence="6" id="KW-0547">Nucleotide-binding</keyword>
<evidence type="ECO:0000313" key="17">
    <source>
        <dbReference type="Proteomes" id="UP001651158"/>
    </source>
</evidence>
<evidence type="ECO:0000256" key="3">
    <source>
        <dbReference type="ARBA" id="ARBA00010550"/>
    </source>
</evidence>
<feature type="compositionally biased region" description="Basic residues" evidence="14">
    <location>
        <begin position="874"/>
        <end position="885"/>
    </location>
</feature>
<dbReference type="CDD" id="cd04369">
    <property type="entry name" value="Bromodomain"/>
    <property type="match status" value="1"/>
</dbReference>
<comment type="cofactor">
    <cofactor evidence="1">
        <name>Zn(2+)</name>
        <dbReference type="ChEBI" id="CHEBI:29105"/>
    </cofactor>
</comment>
<feature type="compositionally biased region" description="Basic residues" evidence="14">
    <location>
        <begin position="1837"/>
        <end position="1846"/>
    </location>
</feature>
<feature type="repeat" description="WD" evidence="13">
    <location>
        <begin position="349"/>
        <end position="391"/>
    </location>
</feature>
<dbReference type="SMART" id="SM00297">
    <property type="entry name" value="BROMO"/>
    <property type="match status" value="2"/>
</dbReference>
<feature type="region of interest" description="Disordered" evidence="14">
    <location>
        <begin position="1114"/>
        <end position="1148"/>
    </location>
</feature>
<dbReference type="Pfam" id="PF00400">
    <property type="entry name" value="WD40"/>
    <property type="match status" value="4"/>
</dbReference>
<dbReference type="PROSITE" id="PS50082">
    <property type="entry name" value="WD_REPEATS_2"/>
    <property type="match status" value="4"/>
</dbReference>
<name>A0ABR4PZW0_9CEST</name>
<dbReference type="SUPFAM" id="SSF140990">
    <property type="entry name" value="FtsH protease domain-like"/>
    <property type="match status" value="1"/>
</dbReference>
<feature type="region of interest" description="Disordered" evidence="14">
    <location>
        <begin position="485"/>
        <end position="504"/>
    </location>
</feature>
<dbReference type="InterPro" id="IPR050928">
    <property type="entry name" value="ATP-dep_Zn_Metalloprotease"/>
</dbReference>
<feature type="compositionally biased region" description="Low complexity" evidence="14">
    <location>
        <begin position="1847"/>
        <end position="1874"/>
    </location>
</feature>
<evidence type="ECO:0000256" key="6">
    <source>
        <dbReference type="ARBA" id="ARBA00022741"/>
    </source>
</evidence>
<dbReference type="InterPro" id="IPR036427">
    <property type="entry name" value="Bromodomain-like_sf"/>
</dbReference>
<feature type="domain" description="Bromo" evidence="15">
    <location>
        <begin position="1653"/>
        <end position="1730"/>
    </location>
</feature>
<dbReference type="Gene3D" id="2.130.10.10">
    <property type="entry name" value="YVTN repeat-like/Quinoprotein amine dehydrogenase"/>
    <property type="match status" value="3"/>
</dbReference>
<feature type="region of interest" description="Disordered" evidence="14">
    <location>
        <begin position="1837"/>
        <end position="1914"/>
    </location>
</feature>
<evidence type="ECO:0000256" key="10">
    <source>
        <dbReference type="ARBA" id="ARBA00023049"/>
    </source>
</evidence>
<protein>
    <submittedName>
        <fullName evidence="16">Paraplegin</fullName>
    </submittedName>
</protein>
<evidence type="ECO:0000256" key="7">
    <source>
        <dbReference type="ARBA" id="ARBA00022801"/>
    </source>
</evidence>
<dbReference type="Pfam" id="PF01434">
    <property type="entry name" value="Peptidase_M41"/>
    <property type="match status" value="1"/>
</dbReference>
<feature type="region of interest" description="Disordered" evidence="14">
    <location>
        <begin position="1757"/>
        <end position="1810"/>
    </location>
</feature>
<dbReference type="InterPro" id="IPR001487">
    <property type="entry name" value="Bromodomain"/>
</dbReference>
<dbReference type="CDD" id="cd19501">
    <property type="entry name" value="RecA-like_FtsH"/>
    <property type="match status" value="1"/>
</dbReference>
<gene>
    <name evidence="16" type="ORF">TcWFU_002352</name>
</gene>
<dbReference type="SUPFAM" id="SSF50978">
    <property type="entry name" value="WD40 repeat-like"/>
    <property type="match status" value="1"/>
</dbReference>
<keyword evidence="10" id="KW-0482">Metalloprotease</keyword>
<dbReference type="Proteomes" id="UP001651158">
    <property type="component" value="Unassembled WGS sequence"/>
</dbReference>
<keyword evidence="9" id="KW-0067">ATP-binding</keyword>
<dbReference type="InterPro" id="IPR037219">
    <property type="entry name" value="Peptidase_M41-like"/>
</dbReference>
<dbReference type="Gene3D" id="1.10.8.60">
    <property type="match status" value="1"/>
</dbReference>
<keyword evidence="5" id="KW-0479">Metal-binding</keyword>
<feature type="compositionally biased region" description="Polar residues" evidence="14">
    <location>
        <begin position="1526"/>
        <end position="1535"/>
    </location>
</feature>
<accession>A0ABR4PZW0</accession>
<feature type="repeat" description="WD" evidence="13">
    <location>
        <begin position="260"/>
        <end position="286"/>
    </location>
</feature>
<sequence length="2644" mass="290463">MAGHSCGIWNYRSVPKPIGFLSLMMQDVYKRFVLQQHVLAHRSAIYCLKYDRRSDYLISASDDYTIKIWSLQSPEPDLPIPHLRHTLRGHLAEIIEVDVSIDNHLMVSVDADCTLVIWCLRTGQPLVSFRGSRRNRVISGLGFLPIPQRFEFPNKKDGWLLVSSYGCGLHFIRYTHTLLVSEDEVGFGIDGFVEHCCSLRLHPTTTFTTRESDSGSSSGTSAVVLDVSPGGHHVAVGCTDHSVRMFTFSEGGCPIPAGRLSAHEDDVNSVAFSNSGVQLATGSSDGGSCWLWNLRAGLWTGMELKLRKRPKSRPCVLRWSCKDTYLAVCLKSGAVNVFSGRSGERVAILTGHEGAVYAVATSPFCEEVLATGGADGRFYIWRFGTSASVTPSILFFYRFPAPQPTTDLGITWLQSTEFEVPLVGATSDSLQGPLAVSAEDEEERRRIRGDGGLQSQRITCCVAMPTSNGPGFLVATKAGVISLFAPSQETEPTKRIPGAEPPPYEEQFLHWEMDTAALREVTQTSSNVALALGSPASSQSFSAGSTSQIHQSQQHQQSQQQDLYSSNSNSNDSSVTGVFQPPPGVLFQLVHEPSGVPFSRLPPAYLTTLRGYPYPSGRQIAQVPGRRGFRPIDARPTTMFDDDGEEVVVDDIQFAANVPSTYCCPTPISSSAPRYYNKTYLWCCHWLSGEDDLICPLSKNDAKLELDKFLLRQESEKKASREGLQLLNLSISNLVNGDMDSAAIVPVESTIQAVATLGETQSSSSVILVSDVGGEDRGGSDAFRLPSDPLLDPDGGEAVDDSENDSDWSAHMDAEVGWGSSRTRRSRVPTTRSRTRRLQLEAAEQLPSTGRHRNSAEPASPIPNGLLDDSVIRRSARQRQRRRRERQSQLSLATQLEAVRTLRRARRSERLRRFRRQRGLSETVAMLRRSATMPRGATEPVAINGLEDLEMNDEVVEVADAIPTNPRERIKQQLIRSIDFITSHHVDLPLLEPPPNGFPGVSNPIGDGTPGPLDSESVSWLGPHLDWLSATKPSASPYVPQLGDRLVYVMHGHKEYLSRAWHEGSVPTIDVINPDGGYLEAERLPLPWEQNPTLPGYLCCHISEMAVHFMRTTNAASNRRPHSNTSTSSLRHRNATSTNSTSTGRLTQSLVRASPASVDAVADVTDAVDSFVRLVSLRLAVEGQQPYASLADSEIRSQTPLPKEIFIRYHDVDGVLDFLVLRSVFDEAINRSWSAGDVFICPVENVWWRGRVLRDFSVFNPSTSSSSTPPLSSIDPWLGVRVRWLENHETGAAHEPLLPPSLSNCPAVESLEGGFDGDVVITFSDSLSPWDMHPWVSRLPISDDPTTTFSSVFMHSGDIRIPVDRLTRLFGSRGSQPMSVPSSEPSTSFNHTSTTFGEVIERIKAVLDKLMTLNAAAAFNGPVDLAAFPNYIVVNPNLVDLLFIRNRLESLFYRQSEAIRFDLEQIFKNALRYNEPSSLIVRQAQLVTSLALKAISDASFNLDKLMDNYTSAVTLDPQLDPAFEVPQNSSSSTLPAVQEADEEEGGEGEGEEEQEASVDDVLDAVLPSTSSLDTTTAASAKRSRPLECLTDLTPASKRSILDGSGASRYPLRTLAAPPQPPPLSPLPSHSSETGTGDALDWRRVCRQLLREVKRDRRSFFFREPVNVNQYETYREIIRNPMDLGSVQTRLLQQSRQGDPGTYSGPRQFLDDLELIVNNSRLFNRDSETQVYSDTRWLSRWIQKVARKRLSLYLGDGSLPASGESTQDDNNDDTEVHSRLQRLGPTTRASLRRSQENTDAVPEPVNISNGVVPVHNRNSEVATEDVHSGGVGRIRACRGRKPRRSLRTRGTSRSTTSSSSSSSTTASVSASVGCSTRRRSMRSCHTLGATRRSSRRRMCRSQEQEGEEEEQVSRLRPRRIAAAAVRHYYEVDEEDGEEGSSQNDEDIMEEEEERWDAGDGDQHSGALGHLRGRTCFPDLRVAKPVEVSWRVFEDFLSRGEVRSIQVSQSRERALVLLQSAQYVDGNAVFVVSVPLSNETALDFERRVRLFEAKIGIPQSDRIPLTITQGMNTNDLLITVILSSAVAATVALIWIRKNAPHDLPPKEAIMVALRKLSYQNSEVKARTKKEAQPSPPRLSKDEPSVGGSYTGGFGSGMPFLDAFPGIGEPQPITTNTTFDDVAGMHAAKEEVMEFVSYLKNPAKYQELGAKLPKGALLLGPPGTGKTLLVKALAHEAGVPFYSMAGSEFIEIIGGLGASRIRKLFNAARQRSPSIIFIDEIDSVGRKRSASAPGGGGGGVAEMEQTLNQLLVEMDGMDTTEGIVVFAATNRADLLDKALLRAGRFDRHIFIDLPNIAERKELLSMYLGKYKLATSIDVPALRDRLATWTSGMSGADISRLCNEAALITARNDHAEEGIQVADFDSALERVLAGAAKRSSPLSQPERRVAAVQEAGRALVASLLPSTGLTPFRVSIVPRASTGDSGTSGSLGFTQFVPEERYLLSCDDIADRLTVLLAGRAAEEFIFKASSDASEQYLKRATDLAYKEVRDWGMSKAVGNLSFGDHSQNPFSVEPYSKRTAALIDFEVQRLVAEAFQRAMALIKRNDSKLRRIVDKLLEKEVLSADELKTIIALDPTIASSSSAAPTT</sequence>
<evidence type="ECO:0000256" key="9">
    <source>
        <dbReference type="ARBA" id="ARBA00022840"/>
    </source>
</evidence>
<keyword evidence="13" id="KW-0853">WD repeat</keyword>
<dbReference type="PANTHER" id="PTHR43655:SF8">
    <property type="entry name" value="PARAPLEGIN"/>
    <property type="match status" value="1"/>
</dbReference>
<comment type="caution">
    <text evidence="16">The sequence shown here is derived from an EMBL/GenBank/DDBJ whole genome shotgun (WGS) entry which is preliminary data.</text>
</comment>
<feature type="region of interest" description="Disordered" evidence="14">
    <location>
        <begin position="1929"/>
        <end position="1965"/>
    </location>
</feature>
<dbReference type="SUPFAM" id="SSF47370">
    <property type="entry name" value="Bromodomain"/>
    <property type="match status" value="2"/>
</dbReference>
<keyword evidence="4" id="KW-0645">Protease</keyword>
<dbReference type="InterPro" id="IPR001680">
    <property type="entry name" value="WD40_rpt"/>
</dbReference>
<feature type="compositionally biased region" description="Acidic residues" evidence="14">
    <location>
        <begin position="1539"/>
        <end position="1558"/>
    </location>
</feature>
<dbReference type="Gene3D" id="3.40.1690.20">
    <property type="match status" value="1"/>
</dbReference>
<feature type="compositionally biased region" description="Acidic residues" evidence="14">
    <location>
        <begin position="1930"/>
        <end position="1953"/>
    </location>
</feature>
<dbReference type="InterPro" id="IPR000642">
    <property type="entry name" value="Peptidase_M41"/>
</dbReference>
<dbReference type="Pfam" id="PF00004">
    <property type="entry name" value="AAA"/>
    <property type="match status" value="1"/>
</dbReference>
<evidence type="ECO:0000256" key="1">
    <source>
        <dbReference type="ARBA" id="ARBA00001947"/>
    </source>
</evidence>
<dbReference type="InterPro" id="IPR027417">
    <property type="entry name" value="P-loop_NTPase"/>
</dbReference>
<dbReference type="CDD" id="cd00200">
    <property type="entry name" value="WD40"/>
    <property type="match status" value="1"/>
</dbReference>
<dbReference type="Pfam" id="PF25313">
    <property type="entry name" value="BRWD_AD"/>
    <property type="match status" value="1"/>
</dbReference>
<feature type="region of interest" description="Disordered" evidence="14">
    <location>
        <begin position="2121"/>
        <end position="2145"/>
    </location>
</feature>
<dbReference type="PROSITE" id="PS50014">
    <property type="entry name" value="BROMODOMAIN_2"/>
    <property type="match status" value="2"/>
</dbReference>
<evidence type="ECO:0000313" key="16">
    <source>
        <dbReference type="EMBL" id="KAL5102916.1"/>
    </source>
</evidence>
<evidence type="ECO:0000256" key="2">
    <source>
        <dbReference type="ARBA" id="ARBA00010044"/>
    </source>
</evidence>
<feature type="region of interest" description="Disordered" evidence="14">
    <location>
        <begin position="535"/>
        <end position="578"/>
    </location>
</feature>
<feature type="compositionally biased region" description="Low complexity" evidence="14">
    <location>
        <begin position="535"/>
        <end position="574"/>
    </location>
</feature>
<evidence type="ECO:0000259" key="15">
    <source>
        <dbReference type="PROSITE" id="PS50014"/>
    </source>
</evidence>